<sequence length="549" mass="60766">MSGARKIFEKLDKAVQKEWKDKAEAIHKNAMKESNDMLTKPPSTEPADRQRCIDNLVRFIKPILDGIAERTGFVVSVIAGGPEPQDSGHLNCISVHLGTTPGDVKMDWAQAELQAFKKYIFPSMARFCKRVFSVEECRSRALPTIYEVEGKDEAGDQETEDHAFRAGLEEVNEEGVELFPVRAGGGIRTGGREKDSVLKKAQPVSEENVKEPTTSKVVKTTPQPEEVNATQTVPTQPRQGLCARKRVTQSSPIPAVRSANTSPSRSPSPYTRSKPGRSRARGRMTVSSPIAHHESPPFTPPRHTSAPRSLPPSPIQTPTRAPVSTTPNRRSSLPPSLPPSPTRSPVQAPMTTASVPPGSPRNAEEPAVSMEIMMEQPVDQASRSSSKSGRKCPGLEEQGGRKRRKKASPVDSGKGEDGVMEDVSGAGDSGAIVDEPPVLPHSAPDYVVCTYELAMKEASKTIPEFERLVSQWLVFEEKNRYKESPCLKTKGRPKWVGLWFGKHQNPEYAPLEDAAEVLDTFWAWWKMLQPEWRVFVDDRPVPERYEQDR</sequence>
<feature type="compositionally biased region" description="Polar residues" evidence="1">
    <location>
        <begin position="211"/>
        <end position="238"/>
    </location>
</feature>
<reference evidence="2 3" key="1">
    <citation type="submission" date="2024-02" db="EMBL/GenBank/DDBJ databases">
        <title>A draft genome for the cacao thread blight pathogen Marasmius crinis-equi.</title>
        <authorList>
            <person name="Cohen S.P."/>
            <person name="Baruah I.K."/>
            <person name="Amoako-Attah I."/>
            <person name="Bukari Y."/>
            <person name="Meinhardt L.W."/>
            <person name="Bailey B.A."/>
        </authorList>
    </citation>
    <scope>NUCLEOTIDE SEQUENCE [LARGE SCALE GENOMIC DNA]</scope>
    <source>
        <strain evidence="2 3">GH-76</strain>
    </source>
</reference>
<dbReference type="Proteomes" id="UP001465976">
    <property type="component" value="Unassembled WGS sequence"/>
</dbReference>
<feature type="compositionally biased region" description="Low complexity" evidence="1">
    <location>
        <begin position="261"/>
        <end position="273"/>
    </location>
</feature>
<evidence type="ECO:0000313" key="3">
    <source>
        <dbReference type="Proteomes" id="UP001465976"/>
    </source>
</evidence>
<keyword evidence="3" id="KW-1185">Reference proteome</keyword>
<proteinExistence type="predicted"/>
<dbReference type="EMBL" id="JBAHYK010001622">
    <property type="protein sequence ID" value="KAL0567300.1"/>
    <property type="molecule type" value="Genomic_DNA"/>
</dbReference>
<organism evidence="2 3">
    <name type="scientific">Marasmius crinis-equi</name>
    <dbReference type="NCBI Taxonomy" id="585013"/>
    <lineage>
        <taxon>Eukaryota</taxon>
        <taxon>Fungi</taxon>
        <taxon>Dikarya</taxon>
        <taxon>Basidiomycota</taxon>
        <taxon>Agaricomycotina</taxon>
        <taxon>Agaricomycetes</taxon>
        <taxon>Agaricomycetidae</taxon>
        <taxon>Agaricales</taxon>
        <taxon>Marasmiineae</taxon>
        <taxon>Marasmiaceae</taxon>
        <taxon>Marasmius</taxon>
    </lineage>
</organism>
<feature type="region of interest" description="Disordered" evidence="1">
    <location>
        <begin position="376"/>
        <end position="421"/>
    </location>
</feature>
<evidence type="ECO:0000313" key="2">
    <source>
        <dbReference type="EMBL" id="KAL0567300.1"/>
    </source>
</evidence>
<feature type="compositionally biased region" description="Low complexity" evidence="1">
    <location>
        <begin position="324"/>
        <end position="334"/>
    </location>
</feature>
<name>A0ABR3EWK9_9AGAR</name>
<comment type="caution">
    <text evidence="2">The sequence shown here is derived from an EMBL/GenBank/DDBJ whole genome shotgun (WGS) entry which is preliminary data.</text>
</comment>
<accession>A0ABR3EWK9</accession>
<feature type="region of interest" description="Disordered" evidence="1">
    <location>
        <begin position="182"/>
        <end position="364"/>
    </location>
</feature>
<gene>
    <name evidence="2" type="primary">RBT1_40</name>
    <name evidence="2" type="ORF">V5O48_014693</name>
</gene>
<evidence type="ECO:0000256" key="1">
    <source>
        <dbReference type="SAM" id="MobiDB-lite"/>
    </source>
</evidence>
<protein>
    <submittedName>
        <fullName evidence="2">SERTA domain-containing protein 3</fullName>
    </submittedName>
</protein>